<reference evidence="1" key="1">
    <citation type="submission" date="2023-08" db="EMBL/GenBank/DDBJ databases">
        <authorList>
            <person name="Alioto T."/>
            <person name="Alioto T."/>
            <person name="Gomez Garrido J."/>
        </authorList>
    </citation>
    <scope>NUCLEOTIDE SEQUENCE</scope>
</reference>
<dbReference type="Proteomes" id="UP001162480">
    <property type="component" value="Chromosome 6"/>
</dbReference>
<name>A0AA36AYL2_OCTVU</name>
<gene>
    <name evidence="1" type="ORF">OCTVUL_1B029524</name>
</gene>
<evidence type="ECO:0000313" key="2">
    <source>
        <dbReference type="Proteomes" id="UP001162480"/>
    </source>
</evidence>
<dbReference type="AlphaFoldDB" id="A0AA36AYL2"/>
<protein>
    <submittedName>
        <fullName evidence="1">Uncharacterized protein</fullName>
    </submittedName>
</protein>
<dbReference type="EMBL" id="OX597819">
    <property type="protein sequence ID" value="CAI9724680.1"/>
    <property type="molecule type" value="Genomic_DNA"/>
</dbReference>
<evidence type="ECO:0000313" key="1">
    <source>
        <dbReference type="EMBL" id="CAI9724680.1"/>
    </source>
</evidence>
<accession>A0AA36AYL2</accession>
<sequence>MVYYYILKPTNVIVSKSRNPYQKLNCHQVVRLTSTIVMCCEQLLLHTTAIFMMIWCHYHKAIELLHCGHVITTISFTTTSEVEATVTVITVILIVMESSSCGGFGDDNSVCGDMMGSKIIKDDIGVVVVGGVLVVYTAL</sequence>
<proteinExistence type="predicted"/>
<keyword evidence="2" id="KW-1185">Reference proteome</keyword>
<organism evidence="1 2">
    <name type="scientific">Octopus vulgaris</name>
    <name type="common">Common octopus</name>
    <dbReference type="NCBI Taxonomy" id="6645"/>
    <lineage>
        <taxon>Eukaryota</taxon>
        <taxon>Metazoa</taxon>
        <taxon>Spiralia</taxon>
        <taxon>Lophotrochozoa</taxon>
        <taxon>Mollusca</taxon>
        <taxon>Cephalopoda</taxon>
        <taxon>Coleoidea</taxon>
        <taxon>Octopodiformes</taxon>
        <taxon>Octopoda</taxon>
        <taxon>Incirrata</taxon>
        <taxon>Octopodidae</taxon>
        <taxon>Octopus</taxon>
    </lineage>
</organism>